<dbReference type="InterPro" id="IPR046365">
    <property type="entry name" value="FAM124_dom"/>
</dbReference>
<dbReference type="PANTHER" id="PTHR14715">
    <property type="entry name" value="FAM124 DOMAIN-CONTAINING PROTEIN-RELATED"/>
    <property type="match status" value="1"/>
</dbReference>
<dbReference type="Pfam" id="PF15067">
    <property type="entry name" value="FAM124"/>
    <property type="match status" value="1"/>
</dbReference>
<reference evidence="3 4" key="1">
    <citation type="submission" date="2020-08" db="EMBL/GenBank/DDBJ databases">
        <authorList>
            <person name="Hejnol A."/>
        </authorList>
    </citation>
    <scope>NUCLEOTIDE SEQUENCE [LARGE SCALE GENOMIC DNA]</scope>
</reference>
<dbReference type="PANTHER" id="PTHR14715:SF6">
    <property type="entry name" value="FAM124 DOMAIN-CONTAINING PROTEIN"/>
    <property type="match status" value="1"/>
</dbReference>
<dbReference type="InterPro" id="IPR029380">
    <property type="entry name" value="FAM124"/>
</dbReference>
<keyword evidence="4" id="KW-1185">Reference proteome</keyword>
<dbReference type="EMBL" id="CAJFCJ010000017">
    <property type="protein sequence ID" value="CAD5122565.1"/>
    <property type="molecule type" value="Genomic_DNA"/>
</dbReference>
<protein>
    <recommendedName>
        <fullName evidence="2">FAM124 domain-containing protein</fullName>
    </recommendedName>
</protein>
<comment type="caution">
    <text evidence="3">The sequence shown here is derived from an EMBL/GenBank/DDBJ whole genome shotgun (WGS) entry which is preliminary data.</text>
</comment>
<dbReference type="AlphaFoldDB" id="A0A7I8W1Z5"/>
<gene>
    <name evidence="3" type="ORF">DGYR_LOCUS10364</name>
</gene>
<organism evidence="3 4">
    <name type="scientific">Dimorphilus gyrociliatus</name>
    <dbReference type="NCBI Taxonomy" id="2664684"/>
    <lineage>
        <taxon>Eukaryota</taxon>
        <taxon>Metazoa</taxon>
        <taxon>Spiralia</taxon>
        <taxon>Lophotrochozoa</taxon>
        <taxon>Annelida</taxon>
        <taxon>Polychaeta</taxon>
        <taxon>Polychaeta incertae sedis</taxon>
        <taxon>Dinophilidae</taxon>
        <taxon>Dimorphilus</taxon>
    </lineage>
</organism>
<feature type="domain" description="FAM124" evidence="2">
    <location>
        <begin position="6"/>
        <end position="179"/>
    </location>
</feature>
<proteinExistence type="inferred from homology"/>
<name>A0A7I8W1Z5_9ANNE</name>
<comment type="similarity">
    <text evidence="1">Belongs to the FAM124 family.</text>
</comment>
<dbReference type="Proteomes" id="UP000549394">
    <property type="component" value="Unassembled WGS sequence"/>
</dbReference>
<evidence type="ECO:0000313" key="3">
    <source>
        <dbReference type="EMBL" id="CAD5122565.1"/>
    </source>
</evidence>
<evidence type="ECO:0000313" key="4">
    <source>
        <dbReference type="Proteomes" id="UP000549394"/>
    </source>
</evidence>
<evidence type="ECO:0000256" key="1">
    <source>
        <dbReference type="ARBA" id="ARBA00006440"/>
    </source>
</evidence>
<evidence type="ECO:0000259" key="2">
    <source>
        <dbReference type="Pfam" id="PF15067"/>
    </source>
</evidence>
<accession>A0A7I8W1Z5</accession>
<sequence length="277" mass="32005">MQTSNCNVHVNINESLYEFFMRNLKRILPKDLPNFFQSSDDNYFEKIDHRDFWDEIRVPSLAITVLLKERSSFKKAEKILNTEPWMFHHKIERTDSKGTIRIGQQKFYTLNNHLPCCSISPVEESSLERLRLVIFTKNFPESVHVYRLLTGKEGDCIKSDFCLFNITPYLQIAIKQCHPAVVLYNLPYLSVSFYLNTGFVLPLLPSSKSDCDGNKIVLIDTDSHDSGWSSEETRSLSSTTSSRLSSSYYSLPSSISHKRGKRLKDRHSAEIMYGLLQ</sequence>